<dbReference type="AlphaFoldDB" id="A0A4T2A515"/>
<organism evidence="1 2">
    <name type="scientific">Pseudomonas leptonychotis</name>
    <dbReference type="NCBI Taxonomy" id="2448482"/>
    <lineage>
        <taxon>Bacteria</taxon>
        <taxon>Pseudomonadati</taxon>
        <taxon>Pseudomonadota</taxon>
        <taxon>Gammaproteobacteria</taxon>
        <taxon>Pseudomonadales</taxon>
        <taxon>Pseudomonadaceae</taxon>
        <taxon>Pseudomonas</taxon>
    </lineage>
</organism>
<dbReference type="RefSeq" id="WP_136664176.1">
    <property type="nucleotide sequence ID" value="NZ_RFLV01000001.1"/>
</dbReference>
<name>A0A4T2A515_9PSED</name>
<dbReference type="Proteomes" id="UP000307541">
    <property type="component" value="Unassembled WGS sequence"/>
</dbReference>
<dbReference type="Gene3D" id="3.40.190.10">
    <property type="entry name" value="Periplasmic binding protein-like II"/>
    <property type="match status" value="2"/>
</dbReference>
<gene>
    <name evidence="1" type="ORF">D8779_09555</name>
</gene>
<reference evidence="1 2" key="1">
    <citation type="submission" date="2018-10" db="EMBL/GenBank/DDBJ databases">
        <title>Pseudomonas leptonychotis sp. nov., isolated from Weddell seals in Antarctica.</title>
        <authorList>
            <person name="Novakova D."/>
            <person name="Svec P."/>
            <person name="Kralova S."/>
            <person name="Kristofova L."/>
            <person name="Zeman M."/>
            <person name="Pantucek R."/>
            <person name="Maslanova I."/>
            <person name="Sedlacek I."/>
        </authorList>
    </citation>
    <scope>NUCLEOTIDE SEQUENCE [LARGE SCALE GENOMIC DNA]</scope>
    <source>
        <strain evidence="1 2">CCM 8849</strain>
    </source>
</reference>
<sequence>MRRMFLTILYVVFSVKIYAGPQLILSTAEGSAVQDISIQVLQEAYAEIGYELQIIRTANVRSLLLANEGRTDGEVSRVVGMEVEFKNLQRVPVAVNVLDIRAFTKIPGIDVPSWESLRGYNVLSVKGSKQVELRLTERNINCYYAAQFAQAINMLYAGRGDVAILPDVNGKQAIKEQGLSGIVMADESLEKINLYHYLNTKHAAIMPRVESALRRMQLRGRIKEIREHYLKSQYVSTEWPIADF</sequence>
<accession>A0A4T2A515</accession>
<dbReference type="SUPFAM" id="SSF53850">
    <property type="entry name" value="Periplasmic binding protein-like II"/>
    <property type="match status" value="1"/>
</dbReference>
<protein>
    <submittedName>
        <fullName evidence="1">Uncharacterized protein</fullName>
    </submittedName>
</protein>
<keyword evidence="2" id="KW-1185">Reference proteome</keyword>
<dbReference type="OrthoDB" id="5765098at2"/>
<proteinExistence type="predicted"/>
<comment type="caution">
    <text evidence="1">The sequence shown here is derived from an EMBL/GenBank/DDBJ whole genome shotgun (WGS) entry which is preliminary data.</text>
</comment>
<dbReference type="EMBL" id="RFLV01000001">
    <property type="protein sequence ID" value="TIH10898.1"/>
    <property type="molecule type" value="Genomic_DNA"/>
</dbReference>
<evidence type="ECO:0000313" key="2">
    <source>
        <dbReference type="Proteomes" id="UP000307541"/>
    </source>
</evidence>
<evidence type="ECO:0000313" key="1">
    <source>
        <dbReference type="EMBL" id="TIH10898.1"/>
    </source>
</evidence>